<reference evidence="1" key="1">
    <citation type="submission" date="2022-08" db="EMBL/GenBank/DDBJ databases">
        <authorList>
            <person name="Gutierrez-Valencia J."/>
        </authorList>
    </citation>
    <scope>NUCLEOTIDE SEQUENCE</scope>
</reference>
<proteinExistence type="predicted"/>
<evidence type="ECO:0000313" key="2">
    <source>
        <dbReference type="Proteomes" id="UP001154282"/>
    </source>
</evidence>
<name>A0AAV0NCS6_9ROSI</name>
<organism evidence="1 2">
    <name type="scientific">Linum tenue</name>
    <dbReference type="NCBI Taxonomy" id="586396"/>
    <lineage>
        <taxon>Eukaryota</taxon>
        <taxon>Viridiplantae</taxon>
        <taxon>Streptophyta</taxon>
        <taxon>Embryophyta</taxon>
        <taxon>Tracheophyta</taxon>
        <taxon>Spermatophyta</taxon>
        <taxon>Magnoliopsida</taxon>
        <taxon>eudicotyledons</taxon>
        <taxon>Gunneridae</taxon>
        <taxon>Pentapetalae</taxon>
        <taxon>rosids</taxon>
        <taxon>fabids</taxon>
        <taxon>Malpighiales</taxon>
        <taxon>Linaceae</taxon>
        <taxon>Linum</taxon>
    </lineage>
</organism>
<accession>A0AAV0NCS6</accession>
<evidence type="ECO:0000313" key="1">
    <source>
        <dbReference type="EMBL" id="CAI0456408.1"/>
    </source>
</evidence>
<comment type="caution">
    <text evidence="1">The sequence shown here is derived from an EMBL/GenBank/DDBJ whole genome shotgun (WGS) entry which is preliminary data.</text>
</comment>
<keyword evidence="2" id="KW-1185">Reference proteome</keyword>
<sequence>MSKKEAAVEEDDVESFLASLDSECEYCPPQLVQKLLESRAIGCITALLDRKVAHNQLDLRRRLANGQRPMCYAAKLGFHQGLQLFLRHRIHPRDNFLPDGSDSYSNIPKDEYGGEVIDLAFEASCEERKKKLGEEITLSQLILWLPEWISEPGNFAWWHTVKLLGGISSINIESKALEYAVNGQATQLLWLLLVVPDRVLSPTFFRAIPMFKDRLELFSLRDFLTAQLTVVTADSLSIRHHDPSQMSNKSSSLELKRSILATSLRLLEVFHRAGPQLSFLVATLEKEHLSNTPIAQQVKTVLEGAGFPLTSLDCPIISRPYHSEIKDYGSASHKEAYLELVFLIRPVHVCRSEVLGSRFSRAIGKLCHHPYLKEWSPQNSVFKLLFIFCLPDLVEKMQCMLQLQLKHRNPAKVICPTYLAELCFIYMTEGRIVEFTAALMAVQILLRLDHPLIPQMSFHIVGNKKSPPTVYEYLLHQLKKVLDEEISLTGKSEDSVTVQLVKEKQSVISSALLLTKIFERSAQHINWYLHSARYEVIQERGDLKLIVDDVASFLEDSGFLLTSQDICVNHMECFSSKSSVSKTELKGDSWLFGPHMQRASCVKEKKATGVSKAIMSAENIKSSLLVGSSINKLSARSYHSFPMLRYGASKGVLVPTQDGVNLLTKGVESARWSDSILRKSSRCLTMTRRIILRL</sequence>
<dbReference type="AlphaFoldDB" id="A0AAV0NCS6"/>
<dbReference type="EMBL" id="CAMGYJ010000008">
    <property type="protein sequence ID" value="CAI0456408.1"/>
    <property type="molecule type" value="Genomic_DNA"/>
</dbReference>
<dbReference type="Proteomes" id="UP001154282">
    <property type="component" value="Unassembled WGS sequence"/>
</dbReference>
<gene>
    <name evidence="1" type="ORF">LITE_LOCUS32754</name>
</gene>
<protein>
    <submittedName>
        <fullName evidence="1">Uncharacterized protein</fullName>
    </submittedName>
</protein>